<gene>
    <name evidence="2" type="ORF">GCM10010358_66080</name>
</gene>
<evidence type="ECO:0000313" key="3">
    <source>
        <dbReference type="Proteomes" id="UP000619244"/>
    </source>
</evidence>
<dbReference type="EMBL" id="BMVU01000049">
    <property type="protein sequence ID" value="GGY03074.1"/>
    <property type="molecule type" value="Genomic_DNA"/>
</dbReference>
<dbReference type="AlphaFoldDB" id="A0A918NX10"/>
<name>A0A918NX10_9ACTN</name>
<feature type="chain" id="PRO_5038569395" evidence="1">
    <location>
        <begin position="38"/>
        <end position="428"/>
    </location>
</feature>
<dbReference type="PANTHER" id="PTHR34853:SF1">
    <property type="entry name" value="LIPASE 5"/>
    <property type="match status" value="1"/>
</dbReference>
<evidence type="ECO:0000256" key="1">
    <source>
        <dbReference type="SAM" id="SignalP"/>
    </source>
</evidence>
<evidence type="ECO:0000313" key="2">
    <source>
        <dbReference type="EMBL" id="GGY03074.1"/>
    </source>
</evidence>
<dbReference type="Proteomes" id="UP000619244">
    <property type="component" value="Unassembled WGS sequence"/>
</dbReference>
<keyword evidence="1" id="KW-0732">Signal</keyword>
<dbReference type="InterPro" id="IPR029058">
    <property type="entry name" value="AB_hydrolase_fold"/>
</dbReference>
<organism evidence="2 3">
    <name type="scientific">Streptomyces minutiscleroticus</name>
    <dbReference type="NCBI Taxonomy" id="68238"/>
    <lineage>
        <taxon>Bacteria</taxon>
        <taxon>Bacillati</taxon>
        <taxon>Actinomycetota</taxon>
        <taxon>Actinomycetes</taxon>
        <taxon>Kitasatosporales</taxon>
        <taxon>Streptomycetaceae</taxon>
        <taxon>Streptomyces</taxon>
    </lineage>
</organism>
<dbReference type="GO" id="GO:0004806">
    <property type="term" value="F:triacylglycerol lipase activity"/>
    <property type="evidence" value="ECO:0007669"/>
    <property type="project" value="InterPro"/>
</dbReference>
<reference evidence="2" key="2">
    <citation type="submission" date="2020-09" db="EMBL/GenBank/DDBJ databases">
        <authorList>
            <person name="Sun Q."/>
            <person name="Ohkuma M."/>
        </authorList>
    </citation>
    <scope>NUCLEOTIDE SEQUENCE</scope>
    <source>
        <strain evidence="2">JCM 4790</strain>
    </source>
</reference>
<accession>A0A918NX10</accession>
<dbReference type="RefSeq" id="WP_190194022.1">
    <property type="nucleotide sequence ID" value="NZ_BMVU01000049.1"/>
</dbReference>
<dbReference type="GO" id="GO:0016042">
    <property type="term" value="P:lipid catabolic process"/>
    <property type="evidence" value="ECO:0007669"/>
    <property type="project" value="InterPro"/>
</dbReference>
<reference evidence="2" key="1">
    <citation type="journal article" date="2014" name="Int. J. Syst. Evol. Microbiol.">
        <title>Complete genome sequence of Corynebacterium casei LMG S-19264T (=DSM 44701T), isolated from a smear-ripened cheese.</title>
        <authorList>
            <consortium name="US DOE Joint Genome Institute (JGI-PGF)"/>
            <person name="Walter F."/>
            <person name="Albersmeier A."/>
            <person name="Kalinowski J."/>
            <person name="Ruckert C."/>
        </authorList>
    </citation>
    <scope>NUCLEOTIDE SEQUENCE</scope>
    <source>
        <strain evidence="2">JCM 4790</strain>
    </source>
</reference>
<dbReference type="Pfam" id="PF03583">
    <property type="entry name" value="LIP"/>
    <property type="match status" value="1"/>
</dbReference>
<protein>
    <submittedName>
        <fullName evidence="2">Lipase</fullName>
    </submittedName>
</protein>
<dbReference type="Gene3D" id="3.40.50.1820">
    <property type="entry name" value="alpha/beta hydrolase"/>
    <property type="match status" value="2"/>
</dbReference>
<feature type="signal peptide" evidence="1">
    <location>
        <begin position="1"/>
        <end position="37"/>
    </location>
</feature>
<dbReference type="InterPro" id="IPR005152">
    <property type="entry name" value="Lipase_secreted"/>
</dbReference>
<dbReference type="PIRSF" id="PIRSF029171">
    <property type="entry name" value="Esterase_LipA"/>
    <property type="match status" value="1"/>
</dbReference>
<keyword evidence="3" id="KW-1185">Reference proteome</keyword>
<dbReference type="SUPFAM" id="SSF53474">
    <property type="entry name" value="alpha/beta-Hydrolases"/>
    <property type="match status" value="1"/>
</dbReference>
<sequence length="428" mass="44943">MSTQTTVPWRARSHRTAAAWRRIAALAAAVTLTGVLAEPAAATADDCDRQCRIDRARAAEQANALPLTSFYDLPPDLPPAPAGTLVRAEEAQEYPFDSGIRATRILYHSRSAKDRDVAATGVVLTPAGDPPPGGWRVIADAHGASGVGRNCAPSLMKDLQYGEHLQSLVRAGYAVVATDYAGLGTDGRHEFLSKRAEANDVVNALPAARTAVRGLGSEWVALGHSQGGQAVLGVGELMAERERRGRPDHGYRGLAAIAPAADLTSLFARTAKMPEASGLVPMIVAGAAAGLPGLRPSQVLTPTATARLNTLRTDCIGVVQASYSDLTGDALVRPGAARTIEPYLRRNNPGTLPVAGPVLLQQGTADVLTTPPDTAELEARLCRKGATVEYRTYEGLDHNGVLIPAQPDTLSWIGDRFAGHAAPDTCAQ</sequence>
<proteinExistence type="predicted"/>
<comment type="caution">
    <text evidence="2">The sequence shown here is derived from an EMBL/GenBank/DDBJ whole genome shotgun (WGS) entry which is preliminary data.</text>
</comment>
<dbReference type="PANTHER" id="PTHR34853">
    <property type="match status" value="1"/>
</dbReference>